<feature type="domain" description="Peptidase M20 dimerisation" evidence="2">
    <location>
        <begin position="193"/>
        <end position="282"/>
    </location>
</feature>
<name>A0A444Q3C4_9MICO</name>
<comment type="caution">
    <text evidence="3">The sequence shown here is derived from an EMBL/GenBank/DDBJ whole genome shotgun (WGS) entry which is preliminary data.</text>
</comment>
<feature type="binding site" evidence="1">
    <location>
        <position position="107"/>
    </location>
    <ligand>
        <name>Mn(2+)</name>
        <dbReference type="ChEBI" id="CHEBI:29035"/>
        <label>2</label>
    </ligand>
</feature>
<sequence>MSGAGGAGGRPFDGSALLDDLIDVRRRLHACAEVGLDLPDTQAVILEELAGLDLEVSLGRGLSSVTAVLRGGRPGPVVLLRADMDALPIVEATVLPFASTTGAMHACGHDLHMAGLLGAIRLLHERRAELPGTVVAMFQPGEEGFAGGRLMIEEGVLDAAGERPVAAYTVHVDCVTDGGSFVTRSGPIMASASGLRVRVGGTGGHAAFPEHAIDPVPVAAEIVLALQSFVARRVPATDPAVLSVTRITSESAAANVLATGVVIEANIRTLSRETFTLLRERLAPLVVGIGEAHGCAVTTEYVDSYPVTVNDPAETSVVLGVLDGLDGADHVSRMPSPSMASEDFAYVLEEVPGTLVFLGARPTDVDPDHAPGMHSPTAVFDDGVLAMQAETLATLAWHRLTHP</sequence>
<dbReference type="CDD" id="cd03886">
    <property type="entry name" value="M20_Acy1"/>
    <property type="match status" value="1"/>
</dbReference>
<dbReference type="AlphaFoldDB" id="A0A444Q3C4"/>
<dbReference type="GO" id="GO:0046872">
    <property type="term" value="F:metal ion binding"/>
    <property type="evidence" value="ECO:0007669"/>
    <property type="project" value="UniProtKB-KW"/>
</dbReference>
<keyword evidence="1" id="KW-0464">Manganese</keyword>
<evidence type="ECO:0000313" key="3">
    <source>
        <dbReference type="EMBL" id="RWZ58281.1"/>
    </source>
</evidence>
<dbReference type="Gene3D" id="3.40.630.10">
    <property type="entry name" value="Zn peptidases"/>
    <property type="match status" value="1"/>
</dbReference>
<keyword evidence="1" id="KW-0479">Metal-binding</keyword>
<organism evidence="3 4">
    <name type="scientific">Labedella populi</name>
    <dbReference type="NCBI Taxonomy" id="2498850"/>
    <lineage>
        <taxon>Bacteria</taxon>
        <taxon>Bacillati</taxon>
        <taxon>Actinomycetota</taxon>
        <taxon>Actinomycetes</taxon>
        <taxon>Micrococcales</taxon>
        <taxon>Microbacteriaceae</taxon>
        <taxon>Labedella</taxon>
    </lineage>
</organism>
<evidence type="ECO:0000256" key="1">
    <source>
        <dbReference type="PIRSR" id="PIRSR005962-1"/>
    </source>
</evidence>
<keyword evidence="4" id="KW-1185">Reference proteome</keyword>
<dbReference type="InterPro" id="IPR011650">
    <property type="entry name" value="Peptidase_M20_dimer"/>
</dbReference>
<evidence type="ECO:0000259" key="2">
    <source>
        <dbReference type="Pfam" id="PF07687"/>
    </source>
</evidence>
<dbReference type="InterPro" id="IPR017439">
    <property type="entry name" value="Amidohydrolase"/>
</dbReference>
<dbReference type="RefSeq" id="WP_128500099.1">
    <property type="nucleotide sequence ID" value="NZ_RZNC01000007.1"/>
</dbReference>
<dbReference type="NCBIfam" id="TIGR01891">
    <property type="entry name" value="amidohydrolases"/>
    <property type="match status" value="1"/>
</dbReference>
<dbReference type="Pfam" id="PF01546">
    <property type="entry name" value="Peptidase_M20"/>
    <property type="match status" value="1"/>
</dbReference>
<feature type="binding site" evidence="1">
    <location>
        <position position="109"/>
    </location>
    <ligand>
        <name>Mn(2+)</name>
        <dbReference type="ChEBI" id="CHEBI:29035"/>
        <label>2</label>
    </ligand>
</feature>
<reference evidence="3 4" key="1">
    <citation type="submission" date="2018-12" db="EMBL/GenBank/DDBJ databases">
        <authorList>
            <person name="Li F."/>
        </authorList>
    </citation>
    <scope>NUCLEOTIDE SEQUENCE [LARGE SCALE GENOMIC DNA]</scope>
    <source>
        <strain evidence="3 4">8H24J-4-2</strain>
    </source>
</reference>
<dbReference type="Gene3D" id="3.30.70.360">
    <property type="match status" value="1"/>
</dbReference>
<dbReference type="GO" id="GO:0016787">
    <property type="term" value="F:hydrolase activity"/>
    <property type="evidence" value="ECO:0007669"/>
    <property type="project" value="UniProtKB-KW"/>
</dbReference>
<protein>
    <submittedName>
        <fullName evidence="3">Amidohydrolase</fullName>
    </submittedName>
</protein>
<dbReference type="OrthoDB" id="9777385at2"/>
<evidence type="ECO:0000313" key="4">
    <source>
        <dbReference type="Proteomes" id="UP000288603"/>
    </source>
</evidence>
<feature type="binding site" evidence="1">
    <location>
        <position position="374"/>
    </location>
    <ligand>
        <name>Mn(2+)</name>
        <dbReference type="ChEBI" id="CHEBI:29035"/>
        <label>2</label>
    </ligand>
</feature>
<dbReference type="PIRSF" id="PIRSF005962">
    <property type="entry name" value="Pept_M20D_amidohydro"/>
    <property type="match status" value="1"/>
</dbReference>
<dbReference type="PANTHER" id="PTHR11014">
    <property type="entry name" value="PEPTIDASE M20 FAMILY MEMBER"/>
    <property type="match status" value="1"/>
</dbReference>
<keyword evidence="3" id="KW-0378">Hydrolase</keyword>
<dbReference type="SUPFAM" id="SSF55031">
    <property type="entry name" value="Bacterial exopeptidase dimerisation domain"/>
    <property type="match status" value="1"/>
</dbReference>
<dbReference type="SUPFAM" id="SSF53187">
    <property type="entry name" value="Zn-dependent exopeptidases"/>
    <property type="match status" value="1"/>
</dbReference>
<dbReference type="EMBL" id="RZNC01000007">
    <property type="protein sequence ID" value="RWZ58281.1"/>
    <property type="molecule type" value="Genomic_DNA"/>
</dbReference>
<dbReference type="Proteomes" id="UP000288603">
    <property type="component" value="Unassembled WGS sequence"/>
</dbReference>
<dbReference type="InterPro" id="IPR002933">
    <property type="entry name" value="Peptidase_M20"/>
</dbReference>
<gene>
    <name evidence="3" type="ORF">ELQ92_14755</name>
</gene>
<proteinExistence type="predicted"/>
<accession>A0A444Q3C4</accession>
<comment type="cofactor">
    <cofactor evidence="1">
        <name>Mn(2+)</name>
        <dbReference type="ChEBI" id="CHEBI:29035"/>
    </cofactor>
    <text evidence="1">The Mn(2+) ion enhances activity.</text>
</comment>
<feature type="binding site" evidence="1">
    <location>
        <position position="171"/>
    </location>
    <ligand>
        <name>Mn(2+)</name>
        <dbReference type="ChEBI" id="CHEBI:29035"/>
        <label>2</label>
    </ligand>
</feature>
<dbReference type="PANTHER" id="PTHR11014:SF63">
    <property type="entry name" value="METALLOPEPTIDASE, PUTATIVE (AFU_ORTHOLOGUE AFUA_6G09600)-RELATED"/>
    <property type="match status" value="1"/>
</dbReference>
<dbReference type="InterPro" id="IPR036264">
    <property type="entry name" value="Bact_exopeptidase_dim_dom"/>
</dbReference>
<feature type="binding site" evidence="1">
    <location>
        <position position="143"/>
    </location>
    <ligand>
        <name>Mn(2+)</name>
        <dbReference type="ChEBI" id="CHEBI:29035"/>
        <label>2</label>
    </ligand>
</feature>
<dbReference type="Pfam" id="PF07687">
    <property type="entry name" value="M20_dimer"/>
    <property type="match status" value="1"/>
</dbReference>